<keyword evidence="1" id="KW-1133">Transmembrane helix</keyword>
<keyword evidence="1" id="KW-0472">Membrane</keyword>
<accession>A0AA38FSJ7</accession>
<evidence type="ECO:0000313" key="3">
    <source>
        <dbReference type="Proteomes" id="UP000824469"/>
    </source>
</evidence>
<feature type="non-terminal residue" evidence="2">
    <location>
        <position position="200"/>
    </location>
</feature>
<evidence type="ECO:0000313" key="2">
    <source>
        <dbReference type="EMBL" id="KAH9309466.1"/>
    </source>
</evidence>
<protein>
    <submittedName>
        <fullName evidence="2">Uncharacterized protein</fullName>
    </submittedName>
</protein>
<comment type="caution">
    <text evidence="2">The sequence shown here is derived from an EMBL/GenBank/DDBJ whole genome shotgun (WGS) entry which is preliminary data.</text>
</comment>
<name>A0AA38FSJ7_TAXCH</name>
<dbReference type="AlphaFoldDB" id="A0AA38FSJ7"/>
<dbReference type="EMBL" id="JAHRHJ020000007">
    <property type="protein sequence ID" value="KAH9309466.1"/>
    <property type="molecule type" value="Genomic_DNA"/>
</dbReference>
<keyword evidence="3" id="KW-1185">Reference proteome</keyword>
<gene>
    <name evidence="2" type="ORF">KI387_037377</name>
</gene>
<sequence>MMPRKMIRRAVIGANFCTAFLLEDRERPKEIKGPSSRHVCRAILTSGAIISFAVVVMISLLNQPPKRSNRFWITPHDYDNVQEFLDKMALPLNSAEWNCPCKKTNTVSMRKTDAHIVDFYLLRERGEALRLETIHHFCNILSDSSYFNGFYNSCSHILEGGFQWSGWGTTYSSHTLYMNSMRTSNLDPVAFMYDVCMSWA</sequence>
<feature type="transmembrane region" description="Helical" evidence="1">
    <location>
        <begin position="41"/>
        <end position="61"/>
    </location>
</feature>
<proteinExistence type="predicted"/>
<evidence type="ECO:0000256" key="1">
    <source>
        <dbReference type="SAM" id="Phobius"/>
    </source>
</evidence>
<reference evidence="2 3" key="1">
    <citation type="journal article" date="2021" name="Nat. Plants">
        <title>The Taxus genome provides insights into paclitaxel biosynthesis.</title>
        <authorList>
            <person name="Xiong X."/>
            <person name="Gou J."/>
            <person name="Liao Q."/>
            <person name="Li Y."/>
            <person name="Zhou Q."/>
            <person name="Bi G."/>
            <person name="Li C."/>
            <person name="Du R."/>
            <person name="Wang X."/>
            <person name="Sun T."/>
            <person name="Guo L."/>
            <person name="Liang H."/>
            <person name="Lu P."/>
            <person name="Wu Y."/>
            <person name="Zhang Z."/>
            <person name="Ro D.K."/>
            <person name="Shang Y."/>
            <person name="Huang S."/>
            <person name="Yan J."/>
        </authorList>
    </citation>
    <scope>NUCLEOTIDE SEQUENCE [LARGE SCALE GENOMIC DNA]</scope>
    <source>
        <strain evidence="2">Ta-2019</strain>
    </source>
</reference>
<organism evidence="2 3">
    <name type="scientific">Taxus chinensis</name>
    <name type="common">Chinese yew</name>
    <name type="synonym">Taxus wallichiana var. chinensis</name>
    <dbReference type="NCBI Taxonomy" id="29808"/>
    <lineage>
        <taxon>Eukaryota</taxon>
        <taxon>Viridiplantae</taxon>
        <taxon>Streptophyta</taxon>
        <taxon>Embryophyta</taxon>
        <taxon>Tracheophyta</taxon>
        <taxon>Spermatophyta</taxon>
        <taxon>Pinopsida</taxon>
        <taxon>Pinidae</taxon>
        <taxon>Conifers II</taxon>
        <taxon>Cupressales</taxon>
        <taxon>Taxaceae</taxon>
        <taxon>Taxus</taxon>
    </lineage>
</organism>
<keyword evidence="1" id="KW-0812">Transmembrane</keyword>
<dbReference type="Proteomes" id="UP000824469">
    <property type="component" value="Unassembled WGS sequence"/>
</dbReference>